<sequence length="75" mass="8337">MLFIATLVALGSNNNWRHLEGKLRIPISVSRAMVYDARPRIWAFYVSQISTHPWFGVGFGKPLPSLALPSSATHS</sequence>
<accession>A0A242MTR0</accession>
<dbReference type="Proteomes" id="UP000195221">
    <property type="component" value="Unassembled WGS sequence"/>
</dbReference>
<name>A0A242MTR0_CABSO</name>
<reference evidence="1 2" key="1">
    <citation type="submission" date="2017-03" db="EMBL/GenBank/DDBJ databases">
        <title>Genome analysis of strain PAMC 26577.</title>
        <authorList>
            <person name="Oh H.-M."/>
            <person name="Yang J.-A."/>
        </authorList>
    </citation>
    <scope>NUCLEOTIDE SEQUENCE [LARGE SCALE GENOMIC DNA]</scope>
    <source>
        <strain evidence="1 2">PAMC 26577</strain>
    </source>
</reference>
<comment type="caution">
    <text evidence="1">The sequence shown here is derived from an EMBL/GenBank/DDBJ whole genome shotgun (WGS) entry which is preliminary data.</text>
</comment>
<evidence type="ECO:0000313" key="1">
    <source>
        <dbReference type="EMBL" id="OTP74175.1"/>
    </source>
</evidence>
<gene>
    <name evidence="1" type="ORF">PAMC26577_16280</name>
</gene>
<dbReference type="EMBL" id="NBTZ01000067">
    <property type="protein sequence ID" value="OTP74175.1"/>
    <property type="molecule type" value="Genomic_DNA"/>
</dbReference>
<proteinExistence type="predicted"/>
<protein>
    <submittedName>
        <fullName evidence="1">Uncharacterized protein</fullName>
    </submittedName>
</protein>
<dbReference type="AlphaFoldDB" id="A0A242MTR0"/>
<evidence type="ECO:0000313" key="2">
    <source>
        <dbReference type="Proteomes" id="UP000195221"/>
    </source>
</evidence>
<organism evidence="1 2">
    <name type="scientific">Caballeronia sordidicola</name>
    <name type="common">Burkholderia sordidicola</name>
    <dbReference type="NCBI Taxonomy" id="196367"/>
    <lineage>
        <taxon>Bacteria</taxon>
        <taxon>Pseudomonadati</taxon>
        <taxon>Pseudomonadota</taxon>
        <taxon>Betaproteobacteria</taxon>
        <taxon>Burkholderiales</taxon>
        <taxon>Burkholderiaceae</taxon>
        <taxon>Caballeronia</taxon>
    </lineage>
</organism>